<dbReference type="EMBL" id="JH818057">
    <property type="protein sequence ID" value="EKC35155.1"/>
    <property type="molecule type" value="Genomic_DNA"/>
</dbReference>
<dbReference type="SUPFAM" id="SSF54001">
    <property type="entry name" value="Cysteine proteinases"/>
    <property type="match status" value="1"/>
</dbReference>
<dbReference type="PROSITE" id="PS50600">
    <property type="entry name" value="ULP_PROTEASE"/>
    <property type="match status" value="1"/>
</dbReference>
<name>K1R204_MAGGI</name>
<dbReference type="Gene3D" id="3.40.395.10">
    <property type="entry name" value="Adenoviral Proteinase, Chain A"/>
    <property type="match status" value="1"/>
</dbReference>
<proteinExistence type="inferred from homology"/>
<dbReference type="Pfam" id="PF02902">
    <property type="entry name" value="Peptidase_C48"/>
    <property type="match status" value="1"/>
</dbReference>
<dbReference type="InterPro" id="IPR003653">
    <property type="entry name" value="Peptidase_C48_C"/>
</dbReference>
<dbReference type="InParanoid" id="K1R204"/>
<dbReference type="AlphaFoldDB" id="K1R204"/>
<dbReference type="GO" id="GO:0006508">
    <property type="term" value="P:proteolysis"/>
    <property type="evidence" value="ECO:0007669"/>
    <property type="project" value="UniProtKB-KW"/>
</dbReference>
<reference evidence="5" key="1">
    <citation type="journal article" date="2012" name="Nature">
        <title>The oyster genome reveals stress adaptation and complexity of shell formation.</title>
        <authorList>
            <person name="Zhang G."/>
            <person name="Fang X."/>
            <person name="Guo X."/>
            <person name="Li L."/>
            <person name="Luo R."/>
            <person name="Xu F."/>
            <person name="Yang P."/>
            <person name="Zhang L."/>
            <person name="Wang X."/>
            <person name="Qi H."/>
            <person name="Xiong Z."/>
            <person name="Que H."/>
            <person name="Xie Y."/>
            <person name="Holland P.W."/>
            <person name="Paps J."/>
            <person name="Zhu Y."/>
            <person name="Wu F."/>
            <person name="Chen Y."/>
            <person name="Wang J."/>
            <person name="Peng C."/>
            <person name="Meng J."/>
            <person name="Yang L."/>
            <person name="Liu J."/>
            <person name="Wen B."/>
            <person name="Zhang N."/>
            <person name="Huang Z."/>
            <person name="Zhu Q."/>
            <person name="Feng Y."/>
            <person name="Mount A."/>
            <person name="Hedgecock D."/>
            <person name="Xu Z."/>
            <person name="Liu Y."/>
            <person name="Domazet-Loso T."/>
            <person name="Du Y."/>
            <person name="Sun X."/>
            <person name="Zhang S."/>
            <person name="Liu B."/>
            <person name="Cheng P."/>
            <person name="Jiang X."/>
            <person name="Li J."/>
            <person name="Fan D."/>
            <person name="Wang W."/>
            <person name="Fu W."/>
            <person name="Wang T."/>
            <person name="Wang B."/>
            <person name="Zhang J."/>
            <person name="Peng Z."/>
            <person name="Li Y."/>
            <person name="Li N."/>
            <person name="Wang J."/>
            <person name="Chen M."/>
            <person name="He Y."/>
            <person name="Tan F."/>
            <person name="Song X."/>
            <person name="Zheng Q."/>
            <person name="Huang R."/>
            <person name="Yang H."/>
            <person name="Du X."/>
            <person name="Chen L."/>
            <person name="Yang M."/>
            <person name="Gaffney P.M."/>
            <person name="Wang S."/>
            <person name="Luo L."/>
            <person name="She Z."/>
            <person name="Ming Y."/>
            <person name="Huang W."/>
            <person name="Zhang S."/>
            <person name="Huang B."/>
            <person name="Zhang Y."/>
            <person name="Qu T."/>
            <person name="Ni P."/>
            <person name="Miao G."/>
            <person name="Wang J."/>
            <person name="Wang Q."/>
            <person name="Steinberg C.E."/>
            <person name="Wang H."/>
            <person name="Li N."/>
            <person name="Qian L."/>
            <person name="Zhang G."/>
            <person name="Li Y."/>
            <person name="Yang H."/>
            <person name="Liu X."/>
            <person name="Wang J."/>
            <person name="Yin Y."/>
            <person name="Wang J."/>
        </authorList>
    </citation>
    <scope>NUCLEOTIDE SEQUENCE [LARGE SCALE GENOMIC DNA]</scope>
    <source>
        <strain evidence="5">05x7-T-G4-1.051#20</strain>
    </source>
</reference>
<keyword evidence="2 5" id="KW-0645">Protease</keyword>
<dbReference type="InterPro" id="IPR038765">
    <property type="entry name" value="Papain-like_cys_pep_sf"/>
</dbReference>
<comment type="similarity">
    <text evidence="1">Belongs to the peptidase C48 family.</text>
</comment>
<dbReference type="HOGENOM" id="CLU_779036_0_0_1"/>
<evidence type="ECO:0000256" key="1">
    <source>
        <dbReference type="ARBA" id="ARBA00005234"/>
    </source>
</evidence>
<protein>
    <submittedName>
        <fullName evidence="5">Sentrin-specific protease 2</fullName>
    </submittedName>
</protein>
<feature type="domain" description="Ubiquitin-like protease family profile" evidence="4">
    <location>
        <begin position="118"/>
        <end position="276"/>
    </location>
</feature>
<dbReference type="GO" id="GO:0008234">
    <property type="term" value="F:cysteine-type peptidase activity"/>
    <property type="evidence" value="ECO:0007669"/>
    <property type="project" value="InterPro"/>
</dbReference>
<gene>
    <name evidence="5" type="ORF">CGI_10018782</name>
</gene>
<evidence type="ECO:0000256" key="3">
    <source>
        <dbReference type="ARBA" id="ARBA00022801"/>
    </source>
</evidence>
<keyword evidence="3" id="KW-0378">Hydrolase</keyword>
<organism evidence="5">
    <name type="scientific">Magallana gigas</name>
    <name type="common">Pacific oyster</name>
    <name type="synonym">Crassostrea gigas</name>
    <dbReference type="NCBI Taxonomy" id="29159"/>
    <lineage>
        <taxon>Eukaryota</taxon>
        <taxon>Metazoa</taxon>
        <taxon>Spiralia</taxon>
        <taxon>Lophotrochozoa</taxon>
        <taxon>Mollusca</taxon>
        <taxon>Bivalvia</taxon>
        <taxon>Autobranchia</taxon>
        <taxon>Pteriomorphia</taxon>
        <taxon>Ostreida</taxon>
        <taxon>Ostreoidea</taxon>
        <taxon>Ostreidae</taxon>
        <taxon>Magallana</taxon>
    </lineage>
</organism>
<evidence type="ECO:0000259" key="4">
    <source>
        <dbReference type="PROSITE" id="PS50600"/>
    </source>
</evidence>
<evidence type="ECO:0000313" key="5">
    <source>
        <dbReference type="EMBL" id="EKC35155.1"/>
    </source>
</evidence>
<evidence type="ECO:0000256" key="2">
    <source>
        <dbReference type="ARBA" id="ARBA00022670"/>
    </source>
</evidence>
<sequence length="356" mass="40968">MSLNFCPARTMSAMSLAQKHCPMMSFYLDSQRDNDDELDLCMQDLLRIVQSKKRQSLADPSQIVPGLMLASALFVESEKHATEAAKLIQTFEKVPLAEPVPSIMKTRDDIHRYRVGGIVLKEEDFSTLDSQNWVNDKIIHSYLGLLTWQTNLREAHAAYVLPCFLAAKWESGDYSSWMFEKVPLHLYEVLLLPVCYQNHWFLMVGYPKFETIMVLDSLPNKQREERYISHWRHFMEARFDVDPETPLTWTHTPNTSSSQRDGNSCGVFVLMNAAAVLRKMPPQIMRQCHAMDYRVYVTKILLGKGREDSKGLACDLPFCASNYKRQVQCGKCLRWCHHACLGISQKDTVTHCIFCV</sequence>
<accession>K1R204</accession>